<evidence type="ECO:0000313" key="3">
    <source>
        <dbReference type="Proteomes" id="UP001279734"/>
    </source>
</evidence>
<sequence length="97" mass="10943">MSWPCNNGSPQLNPSNLPVGFHYPWTLKRVRKKDECLKPKLSDVRDLMQRELPGDISQGAQEASQRGNVTVDDQELSYDRPGTPVRLIVRGLSQTPK</sequence>
<dbReference type="Proteomes" id="UP001279734">
    <property type="component" value="Unassembled WGS sequence"/>
</dbReference>
<accession>A0AAD3T9N6</accession>
<keyword evidence="3" id="KW-1185">Reference proteome</keyword>
<organism evidence="2 3">
    <name type="scientific">Nepenthes gracilis</name>
    <name type="common">Slender pitcher plant</name>
    <dbReference type="NCBI Taxonomy" id="150966"/>
    <lineage>
        <taxon>Eukaryota</taxon>
        <taxon>Viridiplantae</taxon>
        <taxon>Streptophyta</taxon>
        <taxon>Embryophyta</taxon>
        <taxon>Tracheophyta</taxon>
        <taxon>Spermatophyta</taxon>
        <taxon>Magnoliopsida</taxon>
        <taxon>eudicotyledons</taxon>
        <taxon>Gunneridae</taxon>
        <taxon>Pentapetalae</taxon>
        <taxon>Caryophyllales</taxon>
        <taxon>Nepenthaceae</taxon>
        <taxon>Nepenthes</taxon>
    </lineage>
</organism>
<feature type="compositionally biased region" description="Polar residues" evidence="1">
    <location>
        <begin position="58"/>
        <end position="68"/>
    </location>
</feature>
<comment type="caution">
    <text evidence="2">The sequence shown here is derived from an EMBL/GenBank/DDBJ whole genome shotgun (WGS) entry which is preliminary data.</text>
</comment>
<name>A0AAD3T9N6_NEPGR</name>
<evidence type="ECO:0000313" key="2">
    <source>
        <dbReference type="EMBL" id="GMH25465.1"/>
    </source>
</evidence>
<proteinExistence type="predicted"/>
<reference evidence="2" key="1">
    <citation type="submission" date="2023-05" db="EMBL/GenBank/DDBJ databases">
        <title>Nepenthes gracilis genome sequencing.</title>
        <authorList>
            <person name="Fukushima K."/>
        </authorList>
    </citation>
    <scope>NUCLEOTIDE SEQUENCE</scope>
    <source>
        <strain evidence="2">SING2019-196</strain>
    </source>
</reference>
<feature type="region of interest" description="Disordered" evidence="1">
    <location>
        <begin position="53"/>
        <end position="85"/>
    </location>
</feature>
<dbReference type="AlphaFoldDB" id="A0AAD3T9N6"/>
<evidence type="ECO:0000256" key="1">
    <source>
        <dbReference type="SAM" id="MobiDB-lite"/>
    </source>
</evidence>
<dbReference type="EMBL" id="BSYO01000029">
    <property type="protein sequence ID" value="GMH25465.1"/>
    <property type="molecule type" value="Genomic_DNA"/>
</dbReference>
<protein>
    <submittedName>
        <fullName evidence="2">Uncharacterized protein</fullName>
    </submittedName>
</protein>
<gene>
    <name evidence="2" type="ORF">Nepgr_027308</name>
</gene>